<gene>
    <name evidence="2" type="ORF">E3N88_04892</name>
</gene>
<dbReference type="AlphaFoldDB" id="A0A5N6PVQ9"/>
<feature type="region of interest" description="Disordered" evidence="1">
    <location>
        <begin position="27"/>
        <end position="55"/>
    </location>
</feature>
<evidence type="ECO:0000313" key="2">
    <source>
        <dbReference type="EMBL" id="KAD7117624.1"/>
    </source>
</evidence>
<evidence type="ECO:0000313" key="3">
    <source>
        <dbReference type="Proteomes" id="UP000326396"/>
    </source>
</evidence>
<keyword evidence="3" id="KW-1185">Reference proteome</keyword>
<name>A0A5N6PVQ9_9ASTR</name>
<proteinExistence type="predicted"/>
<feature type="region of interest" description="Disordered" evidence="1">
    <location>
        <begin position="170"/>
        <end position="203"/>
    </location>
</feature>
<feature type="compositionally biased region" description="Basic and acidic residues" evidence="1">
    <location>
        <begin position="41"/>
        <end position="55"/>
    </location>
</feature>
<comment type="caution">
    <text evidence="2">The sequence shown here is derived from an EMBL/GenBank/DDBJ whole genome shotgun (WGS) entry which is preliminary data.</text>
</comment>
<reference evidence="2 3" key="1">
    <citation type="submission" date="2019-05" db="EMBL/GenBank/DDBJ databases">
        <title>Mikania micrantha, genome provides insights into the molecular mechanism of rapid growth.</title>
        <authorList>
            <person name="Liu B."/>
        </authorList>
    </citation>
    <scope>NUCLEOTIDE SEQUENCE [LARGE SCALE GENOMIC DNA]</scope>
    <source>
        <strain evidence="2">NLD-2019</strain>
        <tissue evidence="2">Leaf</tissue>
    </source>
</reference>
<dbReference type="Proteomes" id="UP000326396">
    <property type="component" value="Linkage Group LG10"/>
</dbReference>
<protein>
    <submittedName>
        <fullName evidence="2">Uncharacterized protein</fullName>
    </submittedName>
</protein>
<accession>A0A5N6PVQ9</accession>
<feature type="region of interest" description="Disordered" evidence="1">
    <location>
        <begin position="91"/>
        <end position="123"/>
    </location>
</feature>
<dbReference type="EMBL" id="SZYD01000002">
    <property type="protein sequence ID" value="KAD7117624.1"/>
    <property type="molecule type" value="Genomic_DNA"/>
</dbReference>
<organism evidence="2 3">
    <name type="scientific">Mikania micrantha</name>
    <name type="common">bitter vine</name>
    <dbReference type="NCBI Taxonomy" id="192012"/>
    <lineage>
        <taxon>Eukaryota</taxon>
        <taxon>Viridiplantae</taxon>
        <taxon>Streptophyta</taxon>
        <taxon>Embryophyta</taxon>
        <taxon>Tracheophyta</taxon>
        <taxon>Spermatophyta</taxon>
        <taxon>Magnoliopsida</taxon>
        <taxon>eudicotyledons</taxon>
        <taxon>Gunneridae</taxon>
        <taxon>Pentapetalae</taxon>
        <taxon>asterids</taxon>
        <taxon>campanulids</taxon>
        <taxon>Asterales</taxon>
        <taxon>Asteraceae</taxon>
        <taxon>Asteroideae</taxon>
        <taxon>Heliantheae alliance</taxon>
        <taxon>Eupatorieae</taxon>
        <taxon>Mikania</taxon>
    </lineage>
</organism>
<evidence type="ECO:0000256" key="1">
    <source>
        <dbReference type="SAM" id="MobiDB-lite"/>
    </source>
</evidence>
<sequence>MSEIESSISKNKKIDLSRYAITPWRKASRYAKKTGSRPPRNIKEDRGALNRGEDRIQPSSDFTKLFYPSYWTYVCNQAYRSRNCVTGDCDPARSASRRAPVRDGRAGVRHNRNPNTPPPNWFFNPSPRNPFFYSNCYRPHFDSSQQQGFYTFAEYGSSQQTHWFAQLSQDEVVPETQPPTDAGPSTQPTQRRRHKKKQVGDTEPVVVAPNRLEKWSPEEEFLLSKAWVDVSEDTIVDTRLMLRRKCKTLDRGRGGIVVLPAAVGQNLSTVVKGAAFAYDV</sequence>
<dbReference type="OrthoDB" id="1837405at2759"/>